<dbReference type="PANTHER" id="PTHR13230">
    <property type="entry name" value="GENERAL TRANSCRIPTION FACTOR IIIC, POLYPEPTIDE 5"/>
    <property type="match status" value="1"/>
</dbReference>
<dbReference type="GO" id="GO:0001003">
    <property type="term" value="F:RNA polymerase III type 2 promoter sequence-specific DNA binding"/>
    <property type="evidence" value="ECO:0007669"/>
    <property type="project" value="TreeGrafter"/>
</dbReference>
<evidence type="ECO:0000259" key="5">
    <source>
        <dbReference type="Pfam" id="PF09734"/>
    </source>
</evidence>
<organism evidence="7 8">
    <name type="scientific">Cetraspora pellucida</name>
    <dbReference type="NCBI Taxonomy" id="1433469"/>
    <lineage>
        <taxon>Eukaryota</taxon>
        <taxon>Fungi</taxon>
        <taxon>Fungi incertae sedis</taxon>
        <taxon>Mucoromycota</taxon>
        <taxon>Glomeromycotina</taxon>
        <taxon>Glomeromycetes</taxon>
        <taxon>Diversisporales</taxon>
        <taxon>Gigasporaceae</taxon>
        <taxon>Cetraspora</taxon>
    </lineage>
</organism>
<evidence type="ECO:0000313" key="8">
    <source>
        <dbReference type="Proteomes" id="UP000789759"/>
    </source>
</evidence>
<evidence type="ECO:0000256" key="2">
    <source>
        <dbReference type="ARBA" id="ARBA00023125"/>
    </source>
</evidence>
<protein>
    <submittedName>
        <fullName evidence="7">5876_t:CDS:1</fullName>
    </submittedName>
</protein>
<dbReference type="InterPro" id="IPR019136">
    <property type="entry name" value="TF_IIIC_su-5_HTH"/>
</dbReference>
<dbReference type="OrthoDB" id="5598268at2759"/>
<comment type="caution">
    <text evidence="7">The sequence shown here is derived from an EMBL/GenBank/DDBJ whole genome shotgun (WGS) entry which is preliminary data.</text>
</comment>
<keyword evidence="3" id="KW-0804">Transcription</keyword>
<dbReference type="GO" id="GO:0000127">
    <property type="term" value="C:transcription factor TFIIIC complex"/>
    <property type="evidence" value="ECO:0007669"/>
    <property type="project" value="InterPro"/>
</dbReference>
<dbReference type="FunFam" id="3.30.200.160:FF:000002">
    <property type="entry name" value="Transcription factor IIIC, subunit 5"/>
    <property type="match status" value="1"/>
</dbReference>
<dbReference type="Pfam" id="PF17682">
    <property type="entry name" value="Tau95_N"/>
    <property type="match status" value="1"/>
</dbReference>
<feature type="domain" description="Transcription factor IIIC subunit 5 HTH" evidence="5">
    <location>
        <begin position="175"/>
        <end position="307"/>
    </location>
</feature>
<evidence type="ECO:0000256" key="4">
    <source>
        <dbReference type="ARBA" id="ARBA00023242"/>
    </source>
</evidence>
<dbReference type="InterPro" id="IPR041499">
    <property type="entry name" value="Tfc1/Sfc1_N"/>
</dbReference>
<dbReference type="GO" id="GO:0001002">
    <property type="term" value="F:RNA polymerase III type 1 promoter sequence-specific DNA binding"/>
    <property type="evidence" value="ECO:0007669"/>
    <property type="project" value="TreeGrafter"/>
</dbReference>
<comment type="subcellular location">
    <subcellularLocation>
        <location evidence="1">Nucleus</location>
    </subcellularLocation>
</comment>
<dbReference type="InterPro" id="IPR042536">
    <property type="entry name" value="TFIIIC_tauA_Sfc1"/>
</dbReference>
<feature type="domain" description="Transcription factor IIIC subunit Tfc1/Sfc1 triple barrel" evidence="6">
    <location>
        <begin position="27"/>
        <end position="136"/>
    </location>
</feature>
<dbReference type="Gene3D" id="3.30.200.160">
    <property type="entry name" value="TFIIIC, subcomplex tauA, subunit Sfc1, barrel domain"/>
    <property type="match status" value="1"/>
</dbReference>
<keyword evidence="4" id="KW-0539">Nucleus</keyword>
<evidence type="ECO:0000256" key="3">
    <source>
        <dbReference type="ARBA" id="ARBA00023163"/>
    </source>
</evidence>
<keyword evidence="2" id="KW-0238">DNA-binding</keyword>
<proteinExistence type="predicted"/>
<evidence type="ECO:0000259" key="6">
    <source>
        <dbReference type="Pfam" id="PF17682"/>
    </source>
</evidence>
<name>A0A9N9HCW0_9GLOM</name>
<dbReference type="GO" id="GO:0006384">
    <property type="term" value="P:transcription initiation at RNA polymerase III promoter"/>
    <property type="evidence" value="ECO:0007669"/>
    <property type="project" value="InterPro"/>
</dbReference>
<evidence type="ECO:0000313" key="7">
    <source>
        <dbReference type="EMBL" id="CAG8664323.1"/>
    </source>
</evidence>
<evidence type="ECO:0000256" key="1">
    <source>
        <dbReference type="ARBA" id="ARBA00004123"/>
    </source>
</evidence>
<dbReference type="AlphaFoldDB" id="A0A9N9HCW0"/>
<dbReference type="InterPro" id="IPR040454">
    <property type="entry name" value="TF_IIIC_Tfc1/Sfc1"/>
</dbReference>
<keyword evidence="8" id="KW-1185">Reference proteome</keyword>
<dbReference type="Pfam" id="PF09734">
    <property type="entry name" value="Tau95"/>
    <property type="match status" value="1"/>
</dbReference>
<dbReference type="GO" id="GO:0005634">
    <property type="term" value="C:nucleus"/>
    <property type="evidence" value="ECO:0007669"/>
    <property type="project" value="UniProtKB-SubCell"/>
</dbReference>
<dbReference type="Proteomes" id="UP000789759">
    <property type="component" value="Unassembled WGS sequence"/>
</dbReference>
<dbReference type="EMBL" id="CAJVQA010007953">
    <property type="protein sequence ID" value="CAG8664323.1"/>
    <property type="molecule type" value="Genomic_DNA"/>
</dbReference>
<accession>A0A9N9HCW0</accession>
<dbReference type="PANTHER" id="PTHR13230:SF5">
    <property type="entry name" value="GENERAL TRANSCRIPTION FACTOR 3C POLYPEPTIDE 5"/>
    <property type="match status" value="1"/>
</dbReference>
<gene>
    <name evidence="7" type="ORF">CPELLU_LOCUS9954</name>
</gene>
<reference evidence="7" key="1">
    <citation type="submission" date="2021-06" db="EMBL/GenBank/DDBJ databases">
        <authorList>
            <person name="Kallberg Y."/>
            <person name="Tangrot J."/>
            <person name="Rosling A."/>
        </authorList>
    </citation>
    <scope>NUCLEOTIDE SEQUENCE</scope>
    <source>
        <strain evidence="7">FL966</strain>
    </source>
</reference>
<sequence>MEDIKTTIPQNYKIAPEKILPTQQFFAVEYPGNVINIDKALQTLGGQRGLKKAVNEDLLELRFRPDNPFCHPINGDIIPTANLLLKVTRRRKKVKNHHMRRDSDDHDEESDKDINFEIMGIISKTCRFRGMADYQYVPNPNDSVPRYRKALENFDIDTIMDFESLLNDKRDEDNLPLPSFSRIECPMEYGYRQNMAVVKVLVQKGEGEAPALKLINRSRRKKFGPPPDAIKPAHQPPPESVARIQKLFAERPIWTRLALMNNLPVCDRRSIKMLLPMVAYLMLNGPWRDCWMRYGYDPRKNKEARLYVNYSALCAFHTDYHNKQSYMDSYSYQVTDIRNNRRPVRLERAKRLLRVQADLATEMDELSLLPENYIKTTHIFDGKTAERDIAIFQLCDITDPLMRSLIDSSDSVQDICTERDGHYKRSVVLKMRKIMRKKFKALLEGVKEQVEGELMQDEEGNLYELDELNEYDDIFGDNDSEFTEDEVD</sequence>